<reference evidence="1 2" key="1">
    <citation type="journal article" date="2019" name="Nat. Ecol. Evol.">
        <title>Megaphylogeny resolves global patterns of mushroom evolution.</title>
        <authorList>
            <person name="Varga T."/>
            <person name="Krizsan K."/>
            <person name="Foldi C."/>
            <person name="Dima B."/>
            <person name="Sanchez-Garcia M."/>
            <person name="Sanchez-Ramirez S."/>
            <person name="Szollosi G.J."/>
            <person name="Szarkandi J.G."/>
            <person name="Papp V."/>
            <person name="Albert L."/>
            <person name="Andreopoulos W."/>
            <person name="Angelini C."/>
            <person name="Antonin V."/>
            <person name="Barry K.W."/>
            <person name="Bougher N.L."/>
            <person name="Buchanan P."/>
            <person name="Buyck B."/>
            <person name="Bense V."/>
            <person name="Catcheside P."/>
            <person name="Chovatia M."/>
            <person name="Cooper J."/>
            <person name="Damon W."/>
            <person name="Desjardin D."/>
            <person name="Finy P."/>
            <person name="Geml J."/>
            <person name="Haridas S."/>
            <person name="Hughes K."/>
            <person name="Justo A."/>
            <person name="Karasinski D."/>
            <person name="Kautmanova I."/>
            <person name="Kiss B."/>
            <person name="Kocsube S."/>
            <person name="Kotiranta H."/>
            <person name="LaButti K.M."/>
            <person name="Lechner B.E."/>
            <person name="Liimatainen K."/>
            <person name="Lipzen A."/>
            <person name="Lukacs Z."/>
            <person name="Mihaltcheva S."/>
            <person name="Morgado L.N."/>
            <person name="Niskanen T."/>
            <person name="Noordeloos M.E."/>
            <person name="Ohm R.A."/>
            <person name="Ortiz-Santana B."/>
            <person name="Ovrebo C."/>
            <person name="Racz N."/>
            <person name="Riley R."/>
            <person name="Savchenko A."/>
            <person name="Shiryaev A."/>
            <person name="Soop K."/>
            <person name="Spirin V."/>
            <person name="Szebenyi C."/>
            <person name="Tomsovsky M."/>
            <person name="Tulloss R.E."/>
            <person name="Uehling J."/>
            <person name="Grigoriev I.V."/>
            <person name="Vagvolgyi C."/>
            <person name="Papp T."/>
            <person name="Martin F.M."/>
            <person name="Miettinen O."/>
            <person name="Hibbett D.S."/>
            <person name="Nagy L.G."/>
        </authorList>
    </citation>
    <scope>NUCLEOTIDE SEQUENCE [LARGE SCALE GENOMIC DNA]</scope>
    <source>
        <strain evidence="1 2">CBS 166.37</strain>
    </source>
</reference>
<organism evidence="1 2">
    <name type="scientific">Crucibulum laeve</name>
    <dbReference type="NCBI Taxonomy" id="68775"/>
    <lineage>
        <taxon>Eukaryota</taxon>
        <taxon>Fungi</taxon>
        <taxon>Dikarya</taxon>
        <taxon>Basidiomycota</taxon>
        <taxon>Agaricomycotina</taxon>
        <taxon>Agaricomycetes</taxon>
        <taxon>Agaricomycetidae</taxon>
        <taxon>Agaricales</taxon>
        <taxon>Agaricineae</taxon>
        <taxon>Nidulariaceae</taxon>
        <taxon>Crucibulum</taxon>
    </lineage>
</organism>
<proteinExistence type="predicted"/>
<name>A0A5C3LHB1_9AGAR</name>
<sequence length="150" mass="16849">MSLKISSELVNRIVSGSNHFVEAVNTSINTAKSGYTTSGTIESLTKGYVAANHRSFDRNSRMHYAMAQRSKGCYGYAGRSNGGHLNKQRRVFVTLISIYLQKPYSRLQFAQYNTSLLPRHVPRLKWLVTVSVPVPDRQASKFVSELSEHP</sequence>
<dbReference type="OrthoDB" id="3058807at2759"/>
<dbReference type="AlphaFoldDB" id="A0A5C3LHB1"/>
<keyword evidence="2" id="KW-1185">Reference proteome</keyword>
<accession>A0A5C3LHB1</accession>
<protein>
    <submittedName>
        <fullName evidence="1">Uncharacterized protein</fullName>
    </submittedName>
</protein>
<evidence type="ECO:0000313" key="1">
    <source>
        <dbReference type="EMBL" id="TFK31296.1"/>
    </source>
</evidence>
<gene>
    <name evidence="1" type="ORF">BDQ12DRAFT_671977</name>
</gene>
<dbReference type="Proteomes" id="UP000308652">
    <property type="component" value="Unassembled WGS sequence"/>
</dbReference>
<evidence type="ECO:0000313" key="2">
    <source>
        <dbReference type="Proteomes" id="UP000308652"/>
    </source>
</evidence>
<dbReference type="EMBL" id="ML213788">
    <property type="protein sequence ID" value="TFK31296.1"/>
    <property type="molecule type" value="Genomic_DNA"/>
</dbReference>